<dbReference type="GO" id="GO:0046872">
    <property type="term" value="F:metal ion binding"/>
    <property type="evidence" value="ECO:0007669"/>
    <property type="project" value="UniProtKB-KW"/>
</dbReference>
<keyword evidence="9" id="KW-1185">Reference proteome</keyword>
<evidence type="ECO:0000256" key="3">
    <source>
        <dbReference type="ARBA" id="ARBA00022842"/>
    </source>
</evidence>
<keyword evidence="4 5" id="KW-0694">RNA-binding</keyword>
<dbReference type="Gene3D" id="1.10.1520.10">
    <property type="entry name" value="Ribonuclease III domain"/>
    <property type="match status" value="1"/>
</dbReference>
<reference evidence="8" key="1">
    <citation type="submission" date="2020-11" db="EMBL/GenBank/DDBJ databases">
        <title>Adaptations for nitrogen fixation in a non-lichenized fungal sporocarp promotes dispersal by wood-feeding termites.</title>
        <authorList>
            <consortium name="DOE Joint Genome Institute"/>
            <person name="Koch R.A."/>
            <person name="Yoon G."/>
            <person name="Arayal U."/>
            <person name="Lail K."/>
            <person name="Amirebrahimi M."/>
            <person name="Labutti K."/>
            <person name="Lipzen A."/>
            <person name="Riley R."/>
            <person name="Barry K."/>
            <person name="Henrissat B."/>
            <person name="Grigoriev I.V."/>
            <person name="Herr J.R."/>
            <person name="Aime M.C."/>
        </authorList>
    </citation>
    <scope>NUCLEOTIDE SEQUENCE</scope>
    <source>
        <strain evidence="8">MCA 3950</strain>
    </source>
</reference>
<evidence type="ECO:0000313" key="8">
    <source>
        <dbReference type="EMBL" id="KAG7447587.1"/>
    </source>
</evidence>
<dbReference type="AlphaFoldDB" id="A0A9P7VVG5"/>
<evidence type="ECO:0000256" key="1">
    <source>
        <dbReference type="ARBA" id="ARBA00022723"/>
    </source>
</evidence>
<keyword evidence="3" id="KW-0460">Magnesium</keyword>
<dbReference type="SUPFAM" id="SSF69065">
    <property type="entry name" value="RNase III domain-like"/>
    <property type="match status" value="1"/>
</dbReference>
<evidence type="ECO:0000256" key="4">
    <source>
        <dbReference type="ARBA" id="ARBA00022884"/>
    </source>
</evidence>
<evidence type="ECO:0000259" key="7">
    <source>
        <dbReference type="PROSITE" id="PS50142"/>
    </source>
</evidence>
<dbReference type="GO" id="GO:0004525">
    <property type="term" value="F:ribonuclease III activity"/>
    <property type="evidence" value="ECO:0007669"/>
    <property type="project" value="InterPro"/>
</dbReference>
<sequence>MALKPDLGPHDSLLPPLPDIKDDNIRIQVFTHRSFFARPVHIFEDHPNDLSPDNEKLEHLGDTVLGLVVTRLMLDMYPGLRVGPSTKIRALIVGNATLADMYVIPLISDACDDVWRSSLKYKLPDKLRLHPAQALTLRASTNVQADVFESFVGGLYVDQGLDCTQPWLSELFRPYVELAYNTVRMQHGLPSACAPPSPPPAHNQFPARQPLGHTDLNVTETTVGHLGLFNQHLQKANQQVEWIYSTHNPDSDDGEEVDTEMLKGIKTTPVWYVKVVVDGEHFGKGKGNTKKAARNEAAKEGLKKLGINV</sequence>
<feature type="domain" description="RNase III" evidence="7">
    <location>
        <begin position="1"/>
        <end position="160"/>
    </location>
</feature>
<dbReference type="InterPro" id="IPR036389">
    <property type="entry name" value="RNase_III_sf"/>
</dbReference>
<dbReference type="SUPFAM" id="SSF54768">
    <property type="entry name" value="dsRNA-binding domain-like"/>
    <property type="match status" value="1"/>
</dbReference>
<evidence type="ECO:0000256" key="5">
    <source>
        <dbReference type="PROSITE-ProRule" id="PRU00266"/>
    </source>
</evidence>
<evidence type="ECO:0000259" key="6">
    <source>
        <dbReference type="PROSITE" id="PS50137"/>
    </source>
</evidence>
<dbReference type="SMART" id="SM00535">
    <property type="entry name" value="RIBOc"/>
    <property type="match status" value="1"/>
</dbReference>
<dbReference type="Proteomes" id="UP000812287">
    <property type="component" value="Unassembled WGS sequence"/>
</dbReference>
<organism evidence="8 9">
    <name type="scientific">Guyanagaster necrorhizus</name>
    <dbReference type="NCBI Taxonomy" id="856835"/>
    <lineage>
        <taxon>Eukaryota</taxon>
        <taxon>Fungi</taxon>
        <taxon>Dikarya</taxon>
        <taxon>Basidiomycota</taxon>
        <taxon>Agaricomycotina</taxon>
        <taxon>Agaricomycetes</taxon>
        <taxon>Agaricomycetidae</taxon>
        <taxon>Agaricales</taxon>
        <taxon>Marasmiineae</taxon>
        <taxon>Physalacriaceae</taxon>
        <taxon>Guyanagaster</taxon>
    </lineage>
</organism>
<gene>
    <name evidence="8" type="ORF">BT62DRAFT_783021</name>
</gene>
<dbReference type="InterPro" id="IPR000999">
    <property type="entry name" value="RNase_III_dom"/>
</dbReference>
<dbReference type="PROSITE" id="PS50142">
    <property type="entry name" value="RNASE_3_2"/>
    <property type="match status" value="1"/>
</dbReference>
<name>A0A9P7VVG5_9AGAR</name>
<dbReference type="Pfam" id="PF00636">
    <property type="entry name" value="Ribonuclease_3"/>
    <property type="match status" value="1"/>
</dbReference>
<dbReference type="Gene3D" id="3.30.160.20">
    <property type="match status" value="1"/>
</dbReference>
<keyword evidence="2" id="KW-0378">Hydrolase</keyword>
<evidence type="ECO:0000313" key="9">
    <source>
        <dbReference type="Proteomes" id="UP000812287"/>
    </source>
</evidence>
<dbReference type="GO" id="GO:0003723">
    <property type="term" value="F:RNA binding"/>
    <property type="evidence" value="ECO:0007669"/>
    <property type="project" value="UniProtKB-UniRule"/>
</dbReference>
<dbReference type="PANTHER" id="PTHR14950:SF37">
    <property type="entry name" value="ENDORIBONUCLEASE DICER"/>
    <property type="match status" value="1"/>
</dbReference>
<dbReference type="CDD" id="cd00593">
    <property type="entry name" value="RIBOc"/>
    <property type="match status" value="1"/>
</dbReference>
<protein>
    <submittedName>
        <fullName evidence="8">Ribonuclease III</fullName>
    </submittedName>
</protein>
<dbReference type="GeneID" id="66104563"/>
<keyword evidence="1" id="KW-0479">Metal-binding</keyword>
<dbReference type="OrthoDB" id="2392202at2759"/>
<accession>A0A9P7VVG5</accession>
<proteinExistence type="predicted"/>
<evidence type="ECO:0000256" key="2">
    <source>
        <dbReference type="ARBA" id="ARBA00022801"/>
    </source>
</evidence>
<feature type="domain" description="DRBM" evidence="6">
    <location>
        <begin position="221"/>
        <end position="307"/>
    </location>
</feature>
<dbReference type="PROSITE" id="PS50137">
    <property type="entry name" value="DS_RBD"/>
    <property type="match status" value="1"/>
</dbReference>
<dbReference type="Pfam" id="PF00035">
    <property type="entry name" value="dsrm"/>
    <property type="match status" value="1"/>
</dbReference>
<dbReference type="PANTHER" id="PTHR14950">
    <property type="entry name" value="DICER-RELATED"/>
    <property type="match status" value="1"/>
</dbReference>
<dbReference type="RefSeq" id="XP_043041087.1">
    <property type="nucleotide sequence ID" value="XM_043182267.1"/>
</dbReference>
<dbReference type="EMBL" id="MU250531">
    <property type="protein sequence ID" value="KAG7447587.1"/>
    <property type="molecule type" value="Genomic_DNA"/>
</dbReference>
<comment type="caution">
    <text evidence="8">The sequence shown here is derived from an EMBL/GenBank/DDBJ whole genome shotgun (WGS) entry which is preliminary data.</text>
</comment>
<dbReference type="GO" id="GO:0006396">
    <property type="term" value="P:RNA processing"/>
    <property type="evidence" value="ECO:0007669"/>
    <property type="project" value="InterPro"/>
</dbReference>
<dbReference type="InterPro" id="IPR014720">
    <property type="entry name" value="dsRBD_dom"/>
</dbReference>